<feature type="transmembrane region" description="Helical" evidence="2">
    <location>
        <begin position="67"/>
        <end position="87"/>
    </location>
</feature>
<feature type="transmembrane region" description="Helical" evidence="2">
    <location>
        <begin position="152"/>
        <end position="169"/>
    </location>
</feature>
<feature type="transmembrane region" description="Helical" evidence="2">
    <location>
        <begin position="300"/>
        <end position="318"/>
    </location>
</feature>
<evidence type="ECO:0000259" key="3">
    <source>
        <dbReference type="Pfam" id="PF06808"/>
    </source>
</evidence>
<proteinExistence type="predicted"/>
<name>A0A4Q0XSM0_9BACT</name>
<feature type="transmembrane region" description="Helical" evidence="2">
    <location>
        <begin position="99"/>
        <end position="117"/>
    </location>
</feature>
<protein>
    <submittedName>
        <fullName evidence="4">C4-dicarboxylate ABC transporter</fullName>
    </submittedName>
</protein>
<dbReference type="Proteomes" id="UP000290657">
    <property type="component" value="Unassembled WGS sequence"/>
</dbReference>
<gene>
    <name evidence="4" type="ORF">CRV04_06315</name>
</gene>
<feature type="transmembrane region" description="Helical" evidence="2">
    <location>
        <begin position="197"/>
        <end position="220"/>
    </location>
</feature>
<organism evidence="4 5">
    <name type="scientific">Candidatus Marinarcus aquaticus</name>
    <dbReference type="NCBI Taxonomy" id="2044504"/>
    <lineage>
        <taxon>Bacteria</taxon>
        <taxon>Pseudomonadati</taxon>
        <taxon>Campylobacterota</taxon>
        <taxon>Epsilonproteobacteria</taxon>
        <taxon>Campylobacterales</taxon>
        <taxon>Arcobacteraceae</taxon>
        <taxon>Candidatus Marinarcus</taxon>
    </lineage>
</organism>
<dbReference type="PANTHER" id="PTHR43849">
    <property type="entry name" value="BLL3936 PROTEIN"/>
    <property type="match status" value="1"/>
</dbReference>
<comment type="caution">
    <text evidence="4">The sequence shown here is derived from an EMBL/GenBank/DDBJ whole genome shotgun (WGS) entry which is preliminary data.</text>
</comment>
<feature type="coiled-coil region" evidence="1">
    <location>
        <begin position="5"/>
        <end position="32"/>
    </location>
</feature>
<keyword evidence="2" id="KW-1133">Transmembrane helix</keyword>
<feature type="transmembrane region" description="Helical" evidence="2">
    <location>
        <begin position="42"/>
        <end position="61"/>
    </location>
</feature>
<evidence type="ECO:0000256" key="1">
    <source>
        <dbReference type="SAM" id="Coils"/>
    </source>
</evidence>
<feature type="transmembrane region" description="Helical" evidence="2">
    <location>
        <begin position="503"/>
        <end position="520"/>
    </location>
</feature>
<dbReference type="OrthoDB" id="9759894at2"/>
<evidence type="ECO:0000256" key="2">
    <source>
        <dbReference type="SAM" id="Phobius"/>
    </source>
</evidence>
<feature type="transmembrane region" description="Helical" evidence="2">
    <location>
        <begin position="363"/>
        <end position="384"/>
    </location>
</feature>
<feature type="domain" description="TRAP C4-dicarboxylate transport system permease DctM subunit" evidence="3">
    <location>
        <begin position="140"/>
        <end position="596"/>
    </location>
</feature>
<dbReference type="NCBIfam" id="TIGR02123">
    <property type="entry name" value="TRAP_fused"/>
    <property type="match status" value="1"/>
</dbReference>
<reference evidence="4 5" key="1">
    <citation type="submission" date="2017-10" db="EMBL/GenBank/DDBJ databases">
        <title>Genomics of the genus Arcobacter.</title>
        <authorList>
            <person name="Perez-Cataluna A."/>
            <person name="Figueras M.J."/>
        </authorList>
    </citation>
    <scope>NUCLEOTIDE SEQUENCE [LARGE SCALE GENOMIC DNA]</scope>
    <source>
        <strain evidence="4 5">CECT 8987</strain>
    </source>
</reference>
<keyword evidence="5" id="KW-1185">Reference proteome</keyword>
<feature type="transmembrane region" description="Helical" evidence="2">
    <location>
        <begin position="390"/>
        <end position="411"/>
    </location>
</feature>
<feature type="transmembrane region" description="Helical" evidence="2">
    <location>
        <begin position="648"/>
        <end position="664"/>
    </location>
</feature>
<accession>A0A4Q0XSM0</accession>
<dbReference type="EMBL" id="PDKN01000003">
    <property type="protein sequence ID" value="RXJ58117.1"/>
    <property type="molecule type" value="Genomic_DNA"/>
</dbReference>
<dbReference type="PANTHER" id="PTHR43849:SF2">
    <property type="entry name" value="BLL3936 PROTEIN"/>
    <property type="match status" value="1"/>
</dbReference>
<dbReference type="RefSeq" id="WP_128995980.1">
    <property type="nucleotide sequence ID" value="NZ_PDKN01000003.1"/>
</dbReference>
<dbReference type="InterPro" id="IPR010656">
    <property type="entry name" value="DctM"/>
</dbReference>
<keyword evidence="2" id="KW-0472">Membrane</keyword>
<keyword evidence="1" id="KW-0175">Coiled coil</keyword>
<dbReference type="AlphaFoldDB" id="A0A4Q0XSM0"/>
<feature type="transmembrane region" description="Helical" evidence="2">
    <location>
        <begin position="670"/>
        <end position="690"/>
    </location>
</feature>
<evidence type="ECO:0000313" key="5">
    <source>
        <dbReference type="Proteomes" id="UP000290657"/>
    </source>
</evidence>
<dbReference type="InterPro" id="IPR011853">
    <property type="entry name" value="TRAP_DctM-Dct_fused"/>
</dbReference>
<keyword evidence="2" id="KW-0812">Transmembrane</keyword>
<feature type="transmembrane region" description="Helical" evidence="2">
    <location>
        <begin position="129"/>
        <end position="145"/>
    </location>
</feature>
<feature type="transmembrane region" description="Helical" evidence="2">
    <location>
        <begin position="481"/>
        <end position="497"/>
    </location>
</feature>
<feature type="transmembrane region" description="Helical" evidence="2">
    <location>
        <begin position="446"/>
        <end position="469"/>
    </location>
</feature>
<dbReference type="Pfam" id="PF06808">
    <property type="entry name" value="DctM"/>
    <property type="match status" value="1"/>
</dbReference>
<evidence type="ECO:0000313" key="4">
    <source>
        <dbReference type="EMBL" id="RXJ58117.1"/>
    </source>
</evidence>
<feature type="transmembrane region" description="Helical" evidence="2">
    <location>
        <begin position="617"/>
        <end position="641"/>
    </location>
</feature>
<feature type="transmembrane region" description="Helical" evidence="2">
    <location>
        <begin position="324"/>
        <end position="342"/>
    </location>
</feature>
<sequence length="699" mass="76465">MSIYKEKAHTLKDLENEEIQEAENLSNDLEGQRVFGPQHYEFWMISIIAVLWSFFQLYIVVEPINSTIARSIHLSFGIALTFFIFPMFKKPYFLEKIRWFGYTLAAIGVYCASYLAVNYTDLAQRPGDYIQMDIVIAIIGVIILIETGRRVLGMALSIIAIIFLAYDMLGPYMPELIIHKGASLNKLAGHMFLTTEGIFGVPLGVSTSFVFLFVLFGSLLDKAGAGQYFINLAFAMLGRFRGGPAKASVVASGFTGIMSGSSIANTVTTGTFTIPLMKRTGFRPEQAGAVEVAASTNGQLMPPVMGAAAFIIAEFLGLAYTDVIYAAFIPAFVSYFALLYIVHLEALKLGLKGMEKEDIPSKWETFMSGAHYLVPIFFLMYTLMVLRESAASAAFNAIMLLMLLMVVQHPFRAFLAKEKLTRDIWLSGFVDILAGMSAGAKNMVPIAIATALAGIVVGSITLTGLGQVLLEVIETLSDGNIFLILGLAALVSLVLGMGLPTTANYIVMASLTAPVILILAQDNGFLIPAIAAHLFVFYFGILADDTPPVGLAAYAAAGIAKADPIKTGIQGFKYDIRTAILPFMFFFNPELLLISGVDALNPADPKGWIWITNPLEIAMIFLGAFVGMAAFSCFTQGYFIVKTNIIERFAFLIVVPFMFLPKIMEDFLHLPIHYLSYIIGLGVFGLLYIIQKRRQTVTA</sequence>